<keyword evidence="3" id="KW-0479">Metal-binding</keyword>
<evidence type="ECO:0000256" key="4">
    <source>
        <dbReference type="ARBA" id="ARBA00022982"/>
    </source>
</evidence>
<dbReference type="EMBL" id="CACSIK010000001">
    <property type="protein sequence ID" value="CAA0090513.1"/>
    <property type="molecule type" value="Genomic_DNA"/>
</dbReference>
<protein>
    <recommendedName>
        <fullName evidence="9">4Fe-4S ferredoxin-type domain-containing protein</fullName>
    </recommendedName>
</protein>
<dbReference type="InterPro" id="IPR017900">
    <property type="entry name" value="4Fe4S_Fe_S_CS"/>
</dbReference>
<dbReference type="NCBIfam" id="TIGR02745">
    <property type="entry name" value="ccoG_rdxA_fixG"/>
    <property type="match status" value="1"/>
</dbReference>
<dbReference type="GO" id="GO:0051539">
    <property type="term" value="F:4 iron, 4 sulfur cluster binding"/>
    <property type="evidence" value="ECO:0007669"/>
    <property type="project" value="UniProtKB-KW"/>
</dbReference>
<evidence type="ECO:0000313" key="12">
    <source>
        <dbReference type="Proteomes" id="UP000435877"/>
    </source>
</evidence>
<accession>A0A5S9NJE2</accession>
<dbReference type="Gene3D" id="2.60.40.10">
    <property type="entry name" value="Immunoglobulins"/>
    <property type="match status" value="1"/>
</dbReference>
<dbReference type="InterPro" id="IPR051684">
    <property type="entry name" value="Electron_Trans/Redox"/>
</dbReference>
<dbReference type="InterPro" id="IPR013783">
    <property type="entry name" value="Ig-like_fold"/>
</dbReference>
<evidence type="ECO:0000256" key="5">
    <source>
        <dbReference type="ARBA" id="ARBA00023004"/>
    </source>
</evidence>
<dbReference type="PANTHER" id="PTHR30176:SF3">
    <property type="entry name" value="FERREDOXIN-TYPE PROTEIN NAPH"/>
    <property type="match status" value="1"/>
</dbReference>
<dbReference type="Pfam" id="PF12801">
    <property type="entry name" value="Fer4_5"/>
    <property type="match status" value="1"/>
</dbReference>
<evidence type="ECO:0000256" key="2">
    <source>
        <dbReference type="ARBA" id="ARBA00022485"/>
    </source>
</evidence>
<dbReference type="Proteomes" id="UP000439591">
    <property type="component" value="Unassembled WGS sequence"/>
</dbReference>
<organism evidence="10 12">
    <name type="scientific">Zhongshania aliphaticivorans</name>
    <dbReference type="NCBI Taxonomy" id="1470434"/>
    <lineage>
        <taxon>Bacteria</taxon>
        <taxon>Pseudomonadati</taxon>
        <taxon>Pseudomonadota</taxon>
        <taxon>Gammaproteobacteria</taxon>
        <taxon>Cellvibrionales</taxon>
        <taxon>Spongiibacteraceae</taxon>
        <taxon>Zhongshania</taxon>
    </lineage>
</organism>
<feature type="transmembrane region" description="Helical" evidence="8">
    <location>
        <begin position="204"/>
        <end position="225"/>
    </location>
</feature>
<reference evidence="12 13" key="1">
    <citation type="submission" date="2019-11" db="EMBL/GenBank/DDBJ databases">
        <authorList>
            <person name="Holert J."/>
        </authorList>
    </citation>
    <scope>NUCLEOTIDE SEQUENCE [LARGE SCALE GENOMIC DNA]</scope>
    <source>
        <strain evidence="11">BC3_2A</strain>
        <strain evidence="10">SB11_1A</strain>
    </source>
</reference>
<feature type="compositionally biased region" description="Basic and acidic residues" evidence="7">
    <location>
        <begin position="10"/>
        <end position="19"/>
    </location>
</feature>
<proteinExistence type="predicted"/>
<dbReference type="Proteomes" id="UP000435877">
    <property type="component" value="Unassembled WGS sequence"/>
</dbReference>
<dbReference type="Pfam" id="PF13746">
    <property type="entry name" value="Fer4_18"/>
    <property type="match status" value="1"/>
</dbReference>
<dbReference type="AlphaFoldDB" id="A0A5S9NJE2"/>
<keyword evidence="8" id="KW-0472">Membrane</keyword>
<evidence type="ECO:0000256" key="6">
    <source>
        <dbReference type="ARBA" id="ARBA00023014"/>
    </source>
</evidence>
<keyword evidence="4" id="KW-0249">Electron transport</keyword>
<sequence>MNTNTPTNPSDRHSMDNDPNRIPVEEFVPAEVSEIDLYQKREKIYTRKIEGFFQRIRTLTGWPLLMGYFLVPWLQWDGRQSVLFDLPARQFNILGLTFWPQDLTMLAWVLIISAFLLFTVTNFAGRVWCGFSCPQTVWTSIFMWIEQKVEGSRNQRIKLDSAPWSGQKFGKKLLKHSMWLAVAFYTGFTFVGYFTPIIDLSYGFFALSIHPWALFWIAFFTIATYGNAGWLREQVCMYMCPYARFQSAMFDPDTLIISYDKQRGEKRGSRKRNEQSADVGLGDCIDCQLCVQVCPTGIDIRDGLQYQCIGCALCVDACDSVMDKMHYPKGLIRYTTENTLNGKPSKILRPRLIGYVIALLVMCSLLTYRITARETIELSVLRDRQALYYQNEQGDIDNRYTLKVANKTQQAHQYQLSVSSPHPLSLLGSIKFQVLSGEVVDIPITLRANAQQALQASFAITFEAQRLDADNDIVSQESRFFAPTE</sequence>
<dbReference type="Pfam" id="PF11614">
    <property type="entry name" value="FixG_C"/>
    <property type="match status" value="1"/>
</dbReference>
<keyword evidence="1" id="KW-0813">Transport</keyword>
<dbReference type="GO" id="GO:0046872">
    <property type="term" value="F:metal ion binding"/>
    <property type="evidence" value="ECO:0007669"/>
    <property type="project" value="UniProtKB-KW"/>
</dbReference>
<evidence type="ECO:0000256" key="1">
    <source>
        <dbReference type="ARBA" id="ARBA00022448"/>
    </source>
</evidence>
<evidence type="ECO:0000313" key="13">
    <source>
        <dbReference type="Proteomes" id="UP000439591"/>
    </source>
</evidence>
<dbReference type="PROSITE" id="PS00198">
    <property type="entry name" value="4FE4S_FER_1"/>
    <property type="match status" value="1"/>
</dbReference>
<feature type="transmembrane region" description="Helical" evidence="8">
    <location>
        <begin position="56"/>
        <end position="76"/>
    </location>
</feature>
<evidence type="ECO:0000313" key="11">
    <source>
        <dbReference type="EMBL" id="CAA0097982.1"/>
    </source>
</evidence>
<feature type="transmembrane region" description="Helical" evidence="8">
    <location>
        <begin position="105"/>
        <end position="125"/>
    </location>
</feature>
<dbReference type="EMBL" id="CACSIM010000002">
    <property type="protein sequence ID" value="CAA0097982.1"/>
    <property type="molecule type" value="Genomic_DNA"/>
</dbReference>
<keyword evidence="8" id="KW-1133">Transmembrane helix</keyword>
<name>A0A5S9NJE2_9GAMM</name>
<feature type="transmembrane region" description="Helical" evidence="8">
    <location>
        <begin position="352"/>
        <end position="370"/>
    </location>
</feature>
<evidence type="ECO:0000256" key="3">
    <source>
        <dbReference type="ARBA" id="ARBA00022723"/>
    </source>
</evidence>
<feature type="region of interest" description="Disordered" evidence="7">
    <location>
        <begin position="1"/>
        <end position="20"/>
    </location>
</feature>
<dbReference type="PANTHER" id="PTHR30176">
    <property type="entry name" value="FERREDOXIN-TYPE PROTEIN NAPH"/>
    <property type="match status" value="1"/>
</dbReference>
<feature type="transmembrane region" description="Helical" evidence="8">
    <location>
        <begin position="178"/>
        <end position="198"/>
    </location>
</feature>
<dbReference type="PROSITE" id="PS51379">
    <property type="entry name" value="4FE4S_FER_2"/>
    <property type="match status" value="1"/>
</dbReference>
<keyword evidence="6" id="KW-0411">Iron-sulfur</keyword>
<keyword evidence="12" id="KW-1185">Reference proteome</keyword>
<keyword evidence="5" id="KW-0408">Iron</keyword>
<keyword evidence="8" id="KW-0812">Transmembrane</keyword>
<feature type="domain" description="4Fe-4S ferredoxin-type" evidence="9">
    <location>
        <begin position="275"/>
        <end position="303"/>
    </location>
</feature>
<evidence type="ECO:0000256" key="8">
    <source>
        <dbReference type="SAM" id="Phobius"/>
    </source>
</evidence>
<dbReference type="InterPro" id="IPR017896">
    <property type="entry name" value="4Fe4S_Fe-S-bd"/>
</dbReference>
<gene>
    <name evidence="10" type="ORF">IHBHHGIJ_02028</name>
    <name evidence="11" type="ORF">KFEGEMFD_01630</name>
</gene>
<evidence type="ECO:0000313" key="10">
    <source>
        <dbReference type="EMBL" id="CAA0090513.1"/>
    </source>
</evidence>
<dbReference type="InterPro" id="IPR032879">
    <property type="entry name" value="FixG_C"/>
</dbReference>
<dbReference type="FunFam" id="1.10.1060.10:FF:000015">
    <property type="entry name" value="Cytochrome c oxidase accessory protein CcoG"/>
    <property type="match status" value="1"/>
</dbReference>
<keyword evidence="2" id="KW-0004">4Fe-4S</keyword>
<dbReference type="InterPro" id="IPR009051">
    <property type="entry name" value="Helical_ferredxn"/>
</dbReference>
<dbReference type="Gene3D" id="1.10.1060.10">
    <property type="entry name" value="Alpha-helical ferredoxin"/>
    <property type="match status" value="1"/>
</dbReference>
<dbReference type="InterPro" id="IPR014116">
    <property type="entry name" value="Cyt_c_oxidase_cbb3_FixG"/>
</dbReference>
<evidence type="ECO:0000256" key="7">
    <source>
        <dbReference type="SAM" id="MobiDB-lite"/>
    </source>
</evidence>
<dbReference type="GO" id="GO:0005886">
    <property type="term" value="C:plasma membrane"/>
    <property type="evidence" value="ECO:0007669"/>
    <property type="project" value="TreeGrafter"/>
</dbReference>
<dbReference type="SUPFAM" id="SSF54862">
    <property type="entry name" value="4Fe-4S ferredoxins"/>
    <property type="match status" value="1"/>
</dbReference>
<evidence type="ECO:0000259" key="9">
    <source>
        <dbReference type="PROSITE" id="PS51379"/>
    </source>
</evidence>